<evidence type="ECO:0000313" key="1">
    <source>
        <dbReference type="EMBL" id="JAH76206.1"/>
    </source>
</evidence>
<dbReference type="EMBL" id="GBXM01032371">
    <property type="protein sequence ID" value="JAH76206.1"/>
    <property type="molecule type" value="Transcribed_RNA"/>
</dbReference>
<protein>
    <submittedName>
        <fullName evidence="1">Uncharacterized protein</fullName>
    </submittedName>
</protein>
<accession>A0A0E9VDV5</accession>
<reference evidence="1" key="1">
    <citation type="submission" date="2014-11" db="EMBL/GenBank/DDBJ databases">
        <authorList>
            <person name="Amaro Gonzalez C."/>
        </authorList>
    </citation>
    <scope>NUCLEOTIDE SEQUENCE</scope>
</reference>
<name>A0A0E9VDV5_ANGAN</name>
<proteinExistence type="predicted"/>
<sequence>MAKQKTSCCSEIYLIFQTCHYMSIQFIKNNSCDQTFSLWRGCANTSS</sequence>
<reference evidence="1" key="2">
    <citation type="journal article" date="2015" name="Fish Shellfish Immunol.">
        <title>Early steps in the European eel (Anguilla anguilla)-Vibrio vulnificus interaction in the gills: Role of the RtxA13 toxin.</title>
        <authorList>
            <person name="Callol A."/>
            <person name="Pajuelo D."/>
            <person name="Ebbesson L."/>
            <person name="Teles M."/>
            <person name="MacKenzie S."/>
            <person name="Amaro C."/>
        </authorList>
    </citation>
    <scope>NUCLEOTIDE SEQUENCE</scope>
</reference>
<organism evidence="1">
    <name type="scientific">Anguilla anguilla</name>
    <name type="common">European freshwater eel</name>
    <name type="synonym">Muraena anguilla</name>
    <dbReference type="NCBI Taxonomy" id="7936"/>
    <lineage>
        <taxon>Eukaryota</taxon>
        <taxon>Metazoa</taxon>
        <taxon>Chordata</taxon>
        <taxon>Craniata</taxon>
        <taxon>Vertebrata</taxon>
        <taxon>Euteleostomi</taxon>
        <taxon>Actinopterygii</taxon>
        <taxon>Neopterygii</taxon>
        <taxon>Teleostei</taxon>
        <taxon>Anguilliformes</taxon>
        <taxon>Anguillidae</taxon>
        <taxon>Anguilla</taxon>
    </lineage>
</organism>
<dbReference type="AlphaFoldDB" id="A0A0E9VDV5"/>